<proteinExistence type="predicted"/>
<comment type="caution">
    <text evidence="2">The sequence shown here is derived from an EMBL/GenBank/DDBJ whole genome shotgun (WGS) entry which is preliminary data.</text>
</comment>
<organism evidence="2 3">
    <name type="scientific">Streptomyces toxytricini</name>
    <name type="common">Actinomyces toxytricini</name>
    <dbReference type="NCBI Taxonomy" id="67369"/>
    <lineage>
        <taxon>Bacteria</taxon>
        <taxon>Bacillati</taxon>
        <taxon>Actinomycetota</taxon>
        <taxon>Actinomycetes</taxon>
        <taxon>Kitasatosporales</taxon>
        <taxon>Streptomycetaceae</taxon>
        <taxon>Streptomyces</taxon>
    </lineage>
</organism>
<dbReference type="NCBIfam" id="NF033848">
    <property type="entry name" value="VgrG_rel"/>
    <property type="match status" value="1"/>
</dbReference>
<dbReference type="Proteomes" id="UP001617351">
    <property type="component" value="Unassembled WGS sequence"/>
</dbReference>
<dbReference type="InterPro" id="IPR037026">
    <property type="entry name" value="Vgr_OB-fold_dom_sf"/>
</dbReference>
<dbReference type="SUPFAM" id="SSF69279">
    <property type="entry name" value="Phage tail proteins"/>
    <property type="match status" value="1"/>
</dbReference>
<dbReference type="Pfam" id="PF04717">
    <property type="entry name" value="Phage_base_V"/>
    <property type="match status" value="1"/>
</dbReference>
<accession>A0ABW8EIZ4</accession>
<evidence type="ECO:0000259" key="1">
    <source>
        <dbReference type="Pfam" id="PF04717"/>
    </source>
</evidence>
<dbReference type="InterPro" id="IPR006531">
    <property type="entry name" value="Gp5/Vgr_OB"/>
</dbReference>
<evidence type="ECO:0000313" key="2">
    <source>
        <dbReference type="EMBL" id="MFJ2823200.1"/>
    </source>
</evidence>
<dbReference type="SUPFAM" id="SSF69255">
    <property type="entry name" value="gp5 N-terminal domain-like"/>
    <property type="match status" value="1"/>
</dbReference>
<name>A0ABW8EIZ4_STRT5</name>
<dbReference type="RefSeq" id="WP_365514356.1">
    <property type="nucleotide sequence ID" value="NZ_JBFANW010000506.1"/>
</dbReference>
<feature type="domain" description="Gp5/Type VI secretion system Vgr protein OB-fold" evidence="1">
    <location>
        <begin position="391"/>
        <end position="462"/>
    </location>
</feature>
<keyword evidence="3" id="KW-1185">Reference proteome</keyword>
<dbReference type="Gene3D" id="2.40.50.230">
    <property type="entry name" value="Gp5 N-terminal domain"/>
    <property type="match status" value="1"/>
</dbReference>
<reference evidence="2 3" key="1">
    <citation type="submission" date="2024-10" db="EMBL/GenBank/DDBJ databases">
        <title>The Natural Products Discovery Center: Release of the First 8490 Sequenced Strains for Exploring Actinobacteria Biosynthetic Diversity.</title>
        <authorList>
            <person name="Kalkreuter E."/>
            <person name="Kautsar S.A."/>
            <person name="Yang D."/>
            <person name="Bader C.D."/>
            <person name="Teijaro C.N."/>
            <person name="Fluegel L."/>
            <person name="Davis C.M."/>
            <person name="Simpson J.R."/>
            <person name="Lauterbach L."/>
            <person name="Steele A.D."/>
            <person name="Gui C."/>
            <person name="Meng S."/>
            <person name="Li G."/>
            <person name="Viehrig K."/>
            <person name="Ye F."/>
            <person name="Su P."/>
            <person name="Kiefer A.F."/>
            <person name="Nichols A."/>
            <person name="Cepeda A.J."/>
            <person name="Yan W."/>
            <person name="Fan B."/>
            <person name="Jiang Y."/>
            <person name="Adhikari A."/>
            <person name="Zheng C.-J."/>
            <person name="Schuster L."/>
            <person name="Cowan T.M."/>
            <person name="Smanski M.J."/>
            <person name="Chevrette M.G."/>
            <person name="De Carvalho L.P.S."/>
            <person name="Shen B."/>
        </authorList>
    </citation>
    <scope>NUCLEOTIDE SEQUENCE [LARGE SCALE GENOMIC DNA]</scope>
    <source>
        <strain evidence="2 3">NPDC087220</strain>
    </source>
</reference>
<sequence length="625" mass="64785">MSEDTYTTLLHVRLGGAVLPDPLAALLTEGWVDASVNVPSAFQLVFTDGDSSLTRLYPQLAVGSKTVISPFADGVRGTPLITGEVTAVEVDTEPGAGRRLVLRGYDPGHRLLRNRRVAGYPQMTASDIVRRIAAQCGLALGRVDATPTVYELATQPNITDWDYLSRLAAENDVRLSFDPDGRLEFAALRPASGAPADTTPALQSPYVLEFGHNVLQSRIALTSAGQVDRVTVRGWDMLAKRPLAAPAPAGSSPDVLADLSAEQLAAPFGRAELDATRTPYTAPPEVAHAARALADDVAGSFAELEVAVTGNPGLLPGRPVAVKGAGFPFEGKYTATGVRHVFASGRPYVTWLTVSGRQFRSLYGLASGGADGGDGGSGGGAAAALPGVAVALVTNVKDPLGLGRVRLRFPWLSDTYESGWCRVAQFGGTGGGGLLLPDVNDEVLCAFDRGSLEHPYVLAGLYNGVDRATPEPDGVAVVDPTGGKVNWRSLTARSGHTVELLERSGAARAQSGIRLSTGDGALTVRLDEARTELTVTSDGTVVIRGARGVSVESGGDLALSATGELKLSGGTGLVLESGRGVDVRARVGMDVQTPGRVGIQALGNVAVTAATVTLTGVTTRNGVPF</sequence>
<dbReference type="InterPro" id="IPR047702">
    <property type="entry name" value="VgrG-rel"/>
</dbReference>
<dbReference type="Pfam" id="PF05954">
    <property type="entry name" value="Phage_GPD"/>
    <property type="match status" value="1"/>
</dbReference>
<protein>
    <submittedName>
        <fullName evidence="2">VgrG-related protein</fullName>
    </submittedName>
</protein>
<gene>
    <name evidence="2" type="ORF">ACIO7M_19100</name>
</gene>
<evidence type="ECO:0000313" key="3">
    <source>
        <dbReference type="Proteomes" id="UP001617351"/>
    </source>
</evidence>
<dbReference type="EMBL" id="JBIUYY010000008">
    <property type="protein sequence ID" value="MFJ2823200.1"/>
    <property type="molecule type" value="Genomic_DNA"/>
</dbReference>